<dbReference type="CDD" id="cd00130">
    <property type="entry name" value="PAS"/>
    <property type="match status" value="1"/>
</dbReference>
<reference evidence="7" key="2">
    <citation type="submission" date="2010-05" db="EMBL/GenBank/DDBJ databases">
        <authorList>
            <person name="Almeida L.G."/>
            <person name="Nicolas M.F."/>
            <person name="Souza R.C."/>
            <person name="Vasconcelos A.T.R."/>
        </authorList>
    </citation>
    <scope>NUCLEOTIDE SEQUENCE</scope>
</reference>
<evidence type="ECO:0000256" key="3">
    <source>
        <dbReference type="PROSITE-ProRule" id="PRU10141"/>
    </source>
</evidence>
<dbReference type="FunCoup" id="W5JU23">
    <property type="interactions" value="1539"/>
</dbReference>
<reference evidence="8" key="4">
    <citation type="submission" date="2015-06" db="UniProtKB">
        <authorList>
            <consortium name="EnsemblMetazoa"/>
        </authorList>
    </citation>
    <scope>IDENTIFICATION</scope>
</reference>
<evidence type="ECO:0000256" key="2">
    <source>
        <dbReference type="ARBA" id="ARBA00022840"/>
    </source>
</evidence>
<dbReference type="EnsemblMetazoa" id="ADAC001908-RA">
    <property type="protein sequence ID" value="ADAC001908-PA"/>
    <property type="gene ID" value="ADAC001908"/>
</dbReference>
<name>W5JU23_ANODA</name>
<dbReference type="PROSITE" id="PS50011">
    <property type="entry name" value="PROTEIN_KINASE_DOM"/>
    <property type="match status" value="1"/>
</dbReference>
<sequence>MDSLQHQQSEEVSVRVVPHAAECGRTNPSPVVCCTTGKKQNAFRRRRYRLADDEDDDEGAPGYARRGTLKPYNAYTPLSELRQASIVVSGPGNSFCNSFEANQSFPRIDRRRPGPRFAADPFASGGIRRFPRVSFNSSAKMDRVRVDGSNGVRFTAFRPKGGCYPHPHGGVASPYNGSSYIASTSESIGRLPKSDINPNKAVFTIDSKTSQILIVNRNACELLGYSSRELCEMEFTSLLFSKNKMHVSALAEGQLNSEDGTVIILSGKVVELCTKYDKNVAVSLWVRQIDTEGQRCLAVAEPVERRVAQLVVDKSGYIISGDHEALMLFQLDAVEKFNGMDITLLIPAIQLPDADSSLIAKHIRKQKATGKTQDGVSFPLCLMIAHYESGTDTTDSGLSNPNALLYLVTIWVYTNLSGLLVIDENSIIESCNHHFSMLMFGFPQSKTIGEHISKLIPNIGQDSDCLTRSRNATLSSLDNDESETETDHVELENNREGVGSGFALQCGPVNGAGPRNCVPCYDLVSPAKEPRVKLSNREHGTADLQNSSTNNEAQANAQNSTEQKSVGGSFAVDTSNLDEPRRDSQSSMVLPAEGALYLEENSENNPNYGNTSGSLTSNNGIKFSTSSMLPATEPVDGNKKTTTSSTSVAGVTPATAAVLAASEDYTSLTDCDLLTPVNENSVCMNLLNSTKNGASINDTKSGHYRTLEEQDSSMALLKDPLATPASAPPVLVTPRLVKPYELTSKTTSIVTSTPDPAQQHKRHSVAGGGLMISEGSMTGSRQAGGGAGSGNTTKGVSGAYRDGKYRGEAIHYDGNVIDIIYTISNQILPCGRRVYCIWISRDPESSYNHLEDANVTLTFNSITSTIDNSVGPSAGLSKTGGAAGGVAGGAAPGTVANGGPGQSTSRPGSVSLVSQCEEEQVYGEYNKHYTTIKQIGKGAYGYVKLSYRNSDRLLVISKFILKEKLCSNFMIATEDKKEIPMEIYLLTHVKHPNIVTVFDVFENEKFFQLVMEVHGSGMDLFEFIDRRPAMTEKLGCYIFRQIANAVDYLHSMNILHRDIKDENIIIDQHFHVKLIDFGSATFMQEGKLFSTFYGTTEYCSPEVLAGNKYAGPELEMWSLGVTLYVLMFFENPFLDIEETLKSELIIPQEISAELEYVLLALLDKNPKTRITMKQLIASEWLTQEMNPSAFNFALIIPCEPYEVNPEKYYNGQIYSSQTGLSTSPHSLSLVDDEGADDDDEDGEDGEDDEEHAHIEDFSVDPEELLEDDVCPLSHDDDVKADRRTNESRNESIDTLVKTVHRFSLQEPHHSELVAAAVGKASPLHSGLPVSKTVDELAAARASKSCPGKSDPCLVCVDHPVPLGVPSFVSSSGKPVPSQVSKSYAGQQRPEIQEVVATHRTDAERGQCATACQMIPTTLPLLPLLEASGGSVGSSSGNRQASNQIAPRTRHSLGDSSCSTTPSLAMPPSAMLCCIMPPYSVLPSGDSCSCSSVNTLSSSCSIDCEHQPPYPCAISGSESTGSSAAETPTNYCSQELLQPEFAACSARARKCLFAEASTNLLQLDLGRHYAGSSSSASPCSSLTSSKSENNIFEGKFATFSTIYDVVSMDNVTDATAAIMGPDVPVILPFHGYAINDLSRALPSAVASAAAATAAATAAAASTAPSPTVSHSVSSGSNNDSIVHGWRATKK</sequence>
<evidence type="ECO:0008006" key="10">
    <source>
        <dbReference type="Google" id="ProtNLM"/>
    </source>
</evidence>
<dbReference type="GO" id="GO:0005829">
    <property type="term" value="C:cytosol"/>
    <property type="evidence" value="ECO:0007669"/>
    <property type="project" value="TreeGrafter"/>
</dbReference>
<dbReference type="InterPro" id="IPR008271">
    <property type="entry name" value="Ser/Thr_kinase_AS"/>
</dbReference>
<feature type="region of interest" description="Disordered" evidence="4">
    <location>
        <begin position="769"/>
        <end position="798"/>
    </location>
</feature>
<feature type="region of interest" description="Disordered" evidence="4">
    <location>
        <begin position="1220"/>
        <end position="1260"/>
    </location>
</feature>
<evidence type="ECO:0000259" key="5">
    <source>
        <dbReference type="PROSITE" id="PS50011"/>
    </source>
</evidence>
<feature type="compositionally biased region" description="Low complexity" evidence="4">
    <location>
        <begin position="1664"/>
        <end position="1673"/>
    </location>
</feature>
<evidence type="ECO:0000259" key="6">
    <source>
        <dbReference type="PROSITE" id="PS50112"/>
    </source>
</evidence>
<dbReference type="PROSITE" id="PS00108">
    <property type="entry name" value="PROTEIN_KINASE_ST"/>
    <property type="match status" value="1"/>
</dbReference>
<dbReference type="GO" id="GO:0004674">
    <property type="term" value="F:protein serine/threonine kinase activity"/>
    <property type="evidence" value="ECO:0007669"/>
    <property type="project" value="TreeGrafter"/>
</dbReference>
<dbReference type="Gene3D" id="3.30.200.20">
    <property type="entry name" value="Phosphorylase Kinase, domain 1"/>
    <property type="match status" value="1"/>
</dbReference>
<dbReference type="eggNOG" id="KOG1152">
    <property type="taxonomic scope" value="Eukaryota"/>
</dbReference>
<dbReference type="GO" id="GO:0005524">
    <property type="term" value="F:ATP binding"/>
    <property type="evidence" value="ECO:0007669"/>
    <property type="project" value="UniProtKB-UniRule"/>
</dbReference>
<feature type="domain" description="Protein kinase" evidence="5">
    <location>
        <begin position="929"/>
        <end position="1181"/>
    </location>
</feature>
<feature type="binding site" evidence="3">
    <location>
        <position position="962"/>
    </location>
    <ligand>
        <name>ATP</name>
        <dbReference type="ChEBI" id="CHEBI:30616"/>
    </ligand>
</feature>
<proteinExistence type="predicted"/>
<dbReference type="VEuPathDB" id="VectorBase:ADAR2_004371"/>
<dbReference type="VEuPathDB" id="VectorBase:ADAC001908"/>
<feature type="domain" description="PAS" evidence="6">
    <location>
        <begin position="202"/>
        <end position="230"/>
    </location>
</feature>
<feature type="region of interest" description="Disordered" evidence="4">
    <location>
        <begin position="1368"/>
        <end position="1387"/>
    </location>
</feature>
<dbReference type="Gene3D" id="3.30.450.20">
    <property type="entry name" value="PAS domain"/>
    <property type="match status" value="1"/>
</dbReference>
<dbReference type="PANTHER" id="PTHR24346">
    <property type="entry name" value="MAP/MICROTUBULE AFFINITY-REGULATING KINASE"/>
    <property type="match status" value="1"/>
</dbReference>
<dbReference type="PROSITE" id="PS50112">
    <property type="entry name" value="PAS"/>
    <property type="match status" value="1"/>
</dbReference>
<dbReference type="Pfam" id="PF13426">
    <property type="entry name" value="PAS_9"/>
    <property type="match status" value="1"/>
</dbReference>
<dbReference type="SUPFAM" id="SSF55785">
    <property type="entry name" value="PYP-like sensor domain (PAS domain)"/>
    <property type="match status" value="1"/>
</dbReference>
<dbReference type="GO" id="GO:0045719">
    <property type="term" value="P:negative regulation of glycogen biosynthetic process"/>
    <property type="evidence" value="ECO:0007669"/>
    <property type="project" value="TreeGrafter"/>
</dbReference>
<dbReference type="Proteomes" id="UP000000673">
    <property type="component" value="Unassembled WGS sequence"/>
</dbReference>
<dbReference type="EMBL" id="ADMH02000483">
    <property type="protein sequence ID" value="ETN66264.1"/>
    <property type="molecule type" value="Genomic_DNA"/>
</dbReference>
<feature type="region of interest" description="Disordered" evidence="4">
    <location>
        <begin position="47"/>
        <end position="69"/>
    </location>
</feature>
<evidence type="ECO:0000313" key="8">
    <source>
        <dbReference type="EnsemblMetazoa" id="ADAC001908-PA"/>
    </source>
</evidence>
<gene>
    <name evidence="7" type="ORF">AND_001908</name>
</gene>
<dbReference type="InterPro" id="IPR035965">
    <property type="entry name" value="PAS-like_dom_sf"/>
</dbReference>
<evidence type="ECO:0000256" key="4">
    <source>
        <dbReference type="SAM" id="MobiDB-lite"/>
    </source>
</evidence>
<dbReference type="PROSITE" id="PS00107">
    <property type="entry name" value="PROTEIN_KINASE_ATP"/>
    <property type="match status" value="1"/>
</dbReference>
<dbReference type="STRING" id="43151.W5JU23"/>
<dbReference type="SMART" id="SM00220">
    <property type="entry name" value="S_TKc"/>
    <property type="match status" value="1"/>
</dbReference>
<accession>W5JU23</accession>
<dbReference type="GO" id="GO:0005634">
    <property type="term" value="C:nucleus"/>
    <property type="evidence" value="ECO:0007669"/>
    <property type="project" value="TreeGrafter"/>
</dbReference>
<feature type="region of interest" description="Disordered" evidence="4">
    <location>
        <begin position="1664"/>
        <end position="1689"/>
    </location>
</feature>
<dbReference type="InterPro" id="IPR011009">
    <property type="entry name" value="Kinase-like_dom_sf"/>
</dbReference>
<dbReference type="SUPFAM" id="SSF56112">
    <property type="entry name" value="Protein kinase-like (PK-like)"/>
    <property type="match status" value="1"/>
</dbReference>
<dbReference type="PANTHER" id="PTHR24346:SF51">
    <property type="entry name" value="PAS DOMAIN-CONTAINING SERINE_THREONINE-PROTEIN KINASE"/>
    <property type="match status" value="1"/>
</dbReference>
<reference evidence="7" key="3">
    <citation type="journal article" date="2013" name="Nucleic Acids Res.">
        <title>The genome of Anopheles darlingi, the main neotropical malaria vector.</title>
        <authorList>
            <person name="Marinotti O."/>
            <person name="Cerqueira G.C."/>
            <person name="de Almeida L.G."/>
            <person name="Ferro M.I."/>
            <person name="Loreto E.L."/>
            <person name="Zaha A."/>
            <person name="Teixeira S.M."/>
            <person name="Wespiser A.R."/>
            <person name="Almeida E Silva A."/>
            <person name="Schlindwein A.D."/>
            <person name="Pacheco A.C."/>
            <person name="Silva A.L."/>
            <person name="Graveley B.R."/>
            <person name="Walenz B.P."/>
            <person name="Lima Bde A."/>
            <person name="Ribeiro C.A."/>
            <person name="Nunes-Silva C.G."/>
            <person name="de Carvalho C.R."/>
            <person name="Soares C.M."/>
            <person name="de Menezes C.B."/>
            <person name="Matiolli C."/>
            <person name="Caffrey D."/>
            <person name="Araujo D.A."/>
            <person name="de Oliveira D.M."/>
            <person name="Golenbock D."/>
            <person name="Grisard E.C."/>
            <person name="Fantinatti-Garboggini F."/>
            <person name="de Carvalho F.M."/>
            <person name="Barcellos F.G."/>
            <person name="Prosdocimi F."/>
            <person name="May G."/>
            <person name="Azevedo Junior G.M."/>
            <person name="Guimaraes G.M."/>
            <person name="Goldman G.H."/>
            <person name="Padilha I.Q."/>
            <person name="Batista Jda S."/>
            <person name="Ferro J.A."/>
            <person name="Ribeiro J.M."/>
            <person name="Fietto J.L."/>
            <person name="Dabbas K.M."/>
            <person name="Cerdeira L."/>
            <person name="Agnez-Lima L.F."/>
            <person name="Brocchi M."/>
            <person name="de Carvalho M.O."/>
            <person name="Teixeira Mde M."/>
            <person name="Diniz Maia Mde M."/>
            <person name="Goldman M.H."/>
            <person name="Cruz Schneider M.P."/>
            <person name="Felipe M.S."/>
            <person name="Hungria M."/>
            <person name="Nicolas M.F."/>
            <person name="Pereira M."/>
            <person name="Montes M.A."/>
            <person name="Cantao M.E."/>
            <person name="Vincentz M."/>
            <person name="Rafael M.S."/>
            <person name="Silverman N."/>
            <person name="Stoco P.H."/>
            <person name="Souza R.C."/>
            <person name="Vicentini R."/>
            <person name="Gazzinelli R.T."/>
            <person name="Neves Rde O."/>
            <person name="Silva R."/>
            <person name="Astolfi-Filho S."/>
            <person name="Maciel T.E."/>
            <person name="Urmenyi T.P."/>
            <person name="Tadei W.P."/>
            <person name="Camargo E.P."/>
            <person name="de Vasconcelos A.T."/>
        </authorList>
    </citation>
    <scope>NUCLEOTIDE SEQUENCE</scope>
</reference>
<evidence type="ECO:0000256" key="1">
    <source>
        <dbReference type="ARBA" id="ARBA00022741"/>
    </source>
</evidence>
<keyword evidence="1 3" id="KW-0547">Nucleotide-binding</keyword>
<keyword evidence="9" id="KW-1185">Reference proteome</keyword>
<dbReference type="OMA" id="AFIDHHP"/>
<feature type="compositionally biased region" description="Basic and acidic residues" evidence="4">
    <location>
        <begin position="485"/>
        <end position="494"/>
    </location>
</feature>
<keyword evidence="2 3" id="KW-0067">ATP-binding</keyword>
<dbReference type="InterPro" id="IPR000719">
    <property type="entry name" value="Prot_kinase_dom"/>
</dbReference>
<protein>
    <recommendedName>
        <fullName evidence="10">PAS domain-containing serine/threonine-protein kinase</fullName>
    </recommendedName>
</protein>
<feature type="compositionally biased region" description="Polar residues" evidence="4">
    <location>
        <begin position="543"/>
        <end position="577"/>
    </location>
</feature>
<dbReference type="FunFam" id="1.10.510.10:FF:000351">
    <property type="entry name" value="PAS domain-containing serine/threonine-protein kinase"/>
    <property type="match status" value="1"/>
</dbReference>
<feature type="compositionally biased region" description="Acidic residues" evidence="4">
    <location>
        <begin position="1230"/>
        <end position="1249"/>
    </location>
</feature>
<feature type="region of interest" description="Disordered" evidence="4">
    <location>
        <begin position="473"/>
        <end position="494"/>
    </location>
</feature>
<dbReference type="HOGENOM" id="CLU_244117_0_0_1"/>
<dbReference type="FunFam" id="3.30.450.20:FF:000059">
    <property type="entry name" value="PAS domain containing serine/threonine kinase"/>
    <property type="match status" value="1"/>
</dbReference>
<feature type="region of interest" description="Disordered" evidence="4">
    <location>
        <begin position="1428"/>
        <end position="1459"/>
    </location>
</feature>
<dbReference type="InterPro" id="IPR017441">
    <property type="entry name" value="Protein_kinase_ATP_BS"/>
</dbReference>
<evidence type="ECO:0000313" key="9">
    <source>
        <dbReference type="Proteomes" id="UP000000673"/>
    </source>
</evidence>
<dbReference type="Pfam" id="PF00069">
    <property type="entry name" value="Pkinase"/>
    <property type="match status" value="1"/>
</dbReference>
<dbReference type="Gene3D" id="1.10.510.10">
    <property type="entry name" value="Transferase(Phosphotransferase) domain 1"/>
    <property type="match status" value="1"/>
</dbReference>
<dbReference type="GO" id="GO:0035556">
    <property type="term" value="P:intracellular signal transduction"/>
    <property type="evidence" value="ECO:0007669"/>
    <property type="project" value="TreeGrafter"/>
</dbReference>
<dbReference type="InterPro" id="IPR000014">
    <property type="entry name" value="PAS"/>
</dbReference>
<feature type="region of interest" description="Disordered" evidence="4">
    <location>
        <begin position="541"/>
        <end position="588"/>
    </location>
</feature>
<reference evidence="7 9" key="1">
    <citation type="journal article" date="2010" name="BMC Genomics">
        <title>Combination of measures distinguishes pre-miRNAs from other stem-loops in the genome of the newly sequenced Anopheles darlingi.</title>
        <authorList>
            <person name="Mendes N.D."/>
            <person name="Freitas A.T."/>
            <person name="Vasconcelos A.T."/>
            <person name="Sagot M.F."/>
        </authorList>
    </citation>
    <scope>NUCLEOTIDE SEQUENCE</scope>
</reference>
<organism evidence="7">
    <name type="scientific">Anopheles darlingi</name>
    <name type="common">Mosquito</name>
    <dbReference type="NCBI Taxonomy" id="43151"/>
    <lineage>
        <taxon>Eukaryota</taxon>
        <taxon>Metazoa</taxon>
        <taxon>Ecdysozoa</taxon>
        <taxon>Arthropoda</taxon>
        <taxon>Hexapoda</taxon>
        <taxon>Insecta</taxon>
        <taxon>Pterygota</taxon>
        <taxon>Neoptera</taxon>
        <taxon>Endopterygota</taxon>
        <taxon>Diptera</taxon>
        <taxon>Nematocera</taxon>
        <taxon>Culicoidea</taxon>
        <taxon>Culicidae</taxon>
        <taxon>Anophelinae</taxon>
        <taxon>Anopheles</taxon>
    </lineage>
</organism>
<evidence type="ECO:0000313" key="7">
    <source>
        <dbReference type="EMBL" id="ETN66264.1"/>
    </source>
</evidence>
<feature type="compositionally biased region" description="Polar residues" evidence="4">
    <location>
        <begin position="1368"/>
        <end position="1385"/>
    </location>
</feature>